<organism evidence="1 2">
    <name type="scientific">Roseiflexus castenholzii (strain DSM 13941 / HLO8)</name>
    <dbReference type="NCBI Taxonomy" id="383372"/>
    <lineage>
        <taxon>Bacteria</taxon>
        <taxon>Bacillati</taxon>
        <taxon>Chloroflexota</taxon>
        <taxon>Chloroflexia</taxon>
        <taxon>Chloroflexales</taxon>
        <taxon>Roseiflexineae</taxon>
        <taxon>Roseiflexaceae</taxon>
        <taxon>Roseiflexus</taxon>
    </lineage>
</organism>
<dbReference type="HOGENOM" id="CLU_635969_0_0_0"/>
<dbReference type="InterPro" id="IPR051923">
    <property type="entry name" value="Glycosyl_Hydrolase_39"/>
</dbReference>
<accession>A7NJW6</accession>
<dbReference type="InterPro" id="IPR017853">
    <property type="entry name" value="GH"/>
</dbReference>
<dbReference type="SUPFAM" id="SSF51445">
    <property type="entry name" value="(Trans)glycosidases"/>
    <property type="match status" value="1"/>
</dbReference>
<gene>
    <name evidence="1" type="ordered locus">Rcas_1694</name>
</gene>
<dbReference type="KEGG" id="rca:Rcas_1694"/>
<dbReference type="PANTHER" id="PTHR12631:SF10">
    <property type="entry name" value="BETA-XYLOSIDASE-LIKE PROTEIN-RELATED"/>
    <property type="match status" value="1"/>
</dbReference>
<protein>
    <recommendedName>
        <fullName evidence="3">Asl1-like glycosyl hydrolase catalytic domain-containing protein</fullName>
    </recommendedName>
</protein>
<dbReference type="Gene3D" id="3.20.20.80">
    <property type="entry name" value="Glycosidases"/>
    <property type="match status" value="1"/>
</dbReference>
<evidence type="ECO:0000313" key="2">
    <source>
        <dbReference type="Proteomes" id="UP000000263"/>
    </source>
</evidence>
<proteinExistence type="predicted"/>
<dbReference type="Proteomes" id="UP000000263">
    <property type="component" value="Chromosome"/>
</dbReference>
<dbReference type="EMBL" id="CP000804">
    <property type="protein sequence ID" value="ABU57786.1"/>
    <property type="molecule type" value="Genomic_DNA"/>
</dbReference>
<keyword evidence="2" id="KW-1185">Reference proteome</keyword>
<sequence length="467" mass="52104">MQARYEVRHGRLMRRLGIILAVWLAAAGGMMPAPLISPAVAQEPSMPAPASVPPDMMGIVIRDPWFDFDTNPAFPGQSNKTFQDRMGAVLAQMGVRWVRLDFRIAAPLDADPRLPPDFIEREIARNDYFINEVAPRYGFKVLGLLSFDLIQGTDAHVLNTGPFTETSIYGGGVNRYMDEWLTRALMIADRYGERVAAYQVLNEQNRLPQYLPGGPAGDGIEPVIVARMVTKLYRFCRGIPPLPRPERYGCATAAIILGGLHPRGATDGWSDQTILTDADYLKQIYASEPFQGFRDANSRWPIDGIGYHPYPEEIRLSPNDALVDRGLNRMRAALVEAGDPNVPFWITEIGYNVGFDVDGPRGPMPPQTEAGQAAFLHDVYVSLAARGDVARIFWFKYEDFPPADGPNAQRWGLVRIPFRAPQPGENCPGGACYAVDGEPERWRPAYLIYREIAGLPVYRQHFPIMAR</sequence>
<name>A7NJW6_ROSCS</name>
<evidence type="ECO:0008006" key="3">
    <source>
        <dbReference type="Google" id="ProtNLM"/>
    </source>
</evidence>
<dbReference type="STRING" id="383372.Rcas_1694"/>
<dbReference type="AlphaFoldDB" id="A7NJW6"/>
<dbReference type="GO" id="GO:0004553">
    <property type="term" value="F:hydrolase activity, hydrolyzing O-glycosyl compounds"/>
    <property type="evidence" value="ECO:0007669"/>
    <property type="project" value="TreeGrafter"/>
</dbReference>
<dbReference type="eggNOG" id="COG5309">
    <property type="taxonomic scope" value="Bacteria"/>
</dbReference>
<reference evidence="1 2" key="1">
    <citation type="submission" date="2007-08" db="EMBL/GenBank/DDBJ databases">
        <title>Complete sequence of Roseiflexus castenholzii DSM 13941.</title>
        <authorList>
            <consortium name="US DOE Joint Genome Institute"/>
            <person name="Copeland A."/>
            <person name="Lucas S."/>
            <person name="Lapidus A."/>
            <person name="Barry K."/>
            <person name="Glavina del Rio T."/>
            <person name="Dalin E."/>
            <person name="Tice H."/>
            <person name="Pitluck S."/>
            <person name="Thompson L.S."/>
            <person name="Brettin T."/>
            <person name="Bruce D."/>
            <person name="Detter J.C."/>
            <person name="Han C."/>
            <person name="Tapia R."/>
            <person name="Schmutz J."/>
            <person name="Larimer F."/>
            <person name="Land M."/>
            <person name="Hauser L."/>
            <person name="Kyrpides N."/>
            <person name="Mikhailova N."/>
            <person name="Bryant D.A."/>
            <person name="Hanada S."/>
            <person name="Tsukatani Y."/>
            <person name="Richardson P."/>
        </authorList>
    </citation>
    <scope>NUCLEOTIDE SEQUENCE [LARGE SCALE GENOMIC DNA]</scope>
    <source>
        <strain evidence="2">DSM 13941 / HLO8</strain>
    </source>
</reference>
<dbReference type="PANTHER" id="PTHR12631">
    <property type="entry name" value="ALPHA-L-IDURONIDASE"/>
    <property type="match status" value="1"/>
</dbReference>
<evidence type="ECO:0000313" key="1">
    <source>
        <dbReference type="EMBL" id="ABU57786.1"/>
    </source>
</evidence>